<name>A0A1M7H6J9_RUMFL</name>
<reference evidence="1 2" key="1">
    <citation type="submission" date="2016-11" db="EMBL/GenBank/DDBJ databases">
        <authorList>
            <person name="Jaros S."/>
            <person name="Januszkiewicz K."/>
            <person name="Wedrychowicz H."/>
        </authorList>
    </citation>
    <scope>NUCLEOTIDE SEQUENCE [LARGE SCALE GENOMIC DNA]</scope>
    <source>
        <strain evidence="1 2">Y1</strain>
    </source>
</reference>
<protein>
    <submittedName>
        <fullName evidence="1">Uncharacterized protein</fullName>
    </submittedName>
</protein>
<sequence>MEQIDKVLPKYGENIIVGVMFKKHFEWYVAPKNLWKMDYKKLYSIWEAAYKKSGRTQSRLEADIGTYEQFCEKRWGIEVLDGFSASHFLAHLFKCRYSADELRLLRTLAHDDKKIDYDASMFIDFDSNIMYSQFPKPENFENFVPIGWRGEYRSFMSLIPDDKRY</sequence>
<dbReference type="EMBL" id="FRCT01000002">
    <property type="protein sequence ID" value="SHM23657.1"/>
    <property type="molecule type" value="Genomic_DNA"/>
</dbReference>
<organism evidence="1 2">
    <name type="scientific">Ruminococcus flavefaciens</name>
    <dbReference type="NCBI Taxonomy" id="1265"/>
    <lineage>
        <taxon>Bacteria</taxon>
        <taxon>Bacillati</taxon>
        <taxon>Bacillota</taxon>
        <taxon>Clostridia</taxon>
        <taxon>Eubacteriales</taxon>
        <taxon>Oscillospiraceae</taxon>
        <taxon>Ruminococcus</taxon>
    </lineage>
</organism>
<proteinExistence type="predicted"/>
<dbReference type="OrthoDB" id="7058913at2"/>
<accession>A0A1M7H6J9</accession>
<gene>
    <name evidence="1" type="ORF">SAMN04487860_102129</name>
</gene>
<dbReference type="RefSeq" id="WP_072948488.1">
    <property type="nucleotide sequence ID" value="NZ_FRCT01000002.1"/>
</dbReference>
<evidence type="ECO:0000313" key="2">
    <source>
        <dbReference type="Proteomes" id="UP000184394"/>
    </source>
</evidence>
<dbReference type="Proteomes" id="UP000184394">
    <property type="component" value="Unassembled WGS sequence"/>
</dbReference>
<dbReference type="AlphaFoldDB" id="A0A1M7H6J9"/>
<evidence type="ECO:0000313" key="1">
    <source>
        <dbReference type="EMBL" id="SHM23657.1"/>
    </source>
</evidence>